<dbReference type="SUPFAM" id="SSF46785">
    <property type="entry name" value="Winged helix' DNA-binding domain"/>
    <property type="match status" value="1"/>
</dbReference>
<dbReference type="RefSeq" id="WP_188776011.1">
    <property type="nucleotide sequence ID" value="NZ_BMMB01000005.1"/>
</dbReference>
<dbReference type="Gene3D" id="1.10.10.10">
    <property type="entry name" value="Winged helix-like DNA-binding domain superfamily/Winged helix DNA-binding domain"/>
    <property type="match status" value="1"/>
</dbReference>
<dbReference type="PANTHER" id="PTHR33221:SF9">
    <property type="entry name" value="RRF2 FAMILY PROTEIN"/>
    <property type="match status" value="1"/>
</dbReference>
<dbReference type="Pfam" id="PF02082">
    <property type="entry name" value="Rrf2"/>
    <property type="match status" value="1"/>
</dbReference>
<dbReference type="InterPro" id="IPR036390">
    <property type="entry name" value="WH_DNA-bd_sf"/>
</dbReference>
<gene>
    <name evidence="1" type="ORF">JOC58_003728</name>
</gene>
<reference evidence="1 2" key="1">
    <citation type="submission" date="2023-07" db="EMBL/GenBank/DDBJ databases">
        <title>Genomic Encyclopedia of Type Strains, Phase IV (KMG-IV): sequencing the most valuable type-strain genomes for metagenomic binning, comparative biology and taxonomic classification.</title>
        <authorList>
            <person name="Goeker M."/>
        </authorList>
    </citation>
    <scope>NUCLEOTIDE SEQUENCE [LARGE SCALE GENOMIC DNA]</scope>
    <source>
        <strain evidence="1 2">DSM 22170</strain>
    </source>
</reference>
<dbReference type="NCBIfam" id="TIGR00738">
    <property type="entry name" value="rrf2_super"/>
    <property type="match status" value="1"/>
</dbReference>
<accession>A0ABU1J4C1</accession>
<dbReference type="Proteomes" id="UP001185028">
    <property type="component" value="Unassembled WGS sequence"/>
</dbReference>
<dbReference type="PROSITE" id="PS51197">
    <property type="entry name" value="HTH_RRF2_2"/>
    <property type="match status" value="1"/>
</dbReference>
<dbReference type="InterPro" id="IPR036388">
    <property type="entry name" value="WH-like_DNA-bd_sf"/>
</dbReference>
<name>A0ABU1J4C1_9BACL</name>
<proteinExistence type="predicted"/>
<dbReference type="EMBL" id="JAVDQH010000018">
    <property type="protein sequence ID" value="MDR6245812.1"/>
    <property type="molecule type" value="Genomic_DNA"/>
</dbReference>
<evidence type="ECO:0000313" key="1">
    <source>
        <dbReference type="EMBL" id="MDR6245812.1"/>
    </source>
</evidence>
<organism evidence="1 2">
    <name type="scientific">Paenibacillus hunanensis</name>
    <dbReference type="NCBI Taxonomy" id="539262"/>
    <lineage>
        <taxon>Bacteria</taxon>
        <taxon>Bacillati</taxon>
        <taxon>Bacillota</taxon>
        <taxon>Bacilli</taxon>
        <taxon>Bacillales</taxon>
        <taxon>Paenibacillaceae</taxon>
        <taxon>Paenibacillus</taxon>
    </lineage>
</organism>
<dbReference type="PANTHER" id="PTHR33221">
    <property type="entry name" value="WINGED HELIX-TURN-HELIX TRANSCRIPTIONAL REGULATOR, RRF2 FAMILY"/>
    <property type="match status" value="1"/>
</dbReference>
<protein>
    <submittedName>
        <fullName evidence="1">Rrf2 family protein</fullName>
    </submittedName>
</protein>
<evidence type="ECO:0000313" key="2">
    <source>
        <dbReference type="Proteomes" id="UP001185028"/>
    </source>
</evidence>
<dbReference type="InterPro" id="IPR000944">
    <property type="entry name" value="Tscrpt_reg_Rrf2"/>
</dbReference>
<sequence length="167" mass="18433">MKFNPSLEQAICVLVLLATQKPGVPLSSDRASDILGVSRSYFRKITRKLVLQGIIRSAPGNNGGLSLGRAAEDITLLNILEAMEGELALYEDGGLMRNIFQDGTYVERGVELLNNVFAGADALLKQYFASFTLASMMEEAMGDDHSTLNWNTTTLREWLNTTRLRMS</sequence>
<keyword evidence="2" id="KW-1185">Reference proteome</keyword>
<comment type="caution">
    <text evidence="1">The sequence shown here is derived from an EMBL/GenBank/DDBJ whole genome shotgun (WGS) entry which is preliminary data.</text>
</comment>